<dbReference type="PANTHER" id="PTHR43174:SF3">
    <property type="entry name" value="UDP-N-ACETYLGLUCOSAMINE 2-EPIMERASE"/>
    <property type="match status" value="1"/>
</dbReference>
<protein>
    <submittedName>
        <fullName evidence="2">GDP/UDP-N,N'-diacetylbacillosamine 2-epimerase (Hydrolyzing)</fullName>
        <ecNumber evidence="2">3.2.1.184</ecNumber>
    </submittedName>
</protein>
<dbReference type="Proteomes" id="UP001519342">
    <property type="component" value="Unassembled WGS sequence"/>
</dbReference>
<keyword evidence="2" id="KW-0326">Glycosidase</keyword>
<dbReference type="Pfam" id="PF02350">
    <property type="entry name" value="Epimerase_2"/>
    <property type="match status" value="1"/>
</dbReference>
<name>A0ABS4GDY2_9FIRM</name>
<reference evidence="2 3" key="1">
    <citation type="submission" date="2021-03" db="EMBL/GenBank/DDBJ databases">
        <title>Genomic Encyclopedia of Type Strains, Phase IV (KMG-IV): sequencing the most valuable type-strain genomes for metagenomic binning, comparative biology and taxonomic classification.</title>
        <authorList>
            <person name="Goeker M."/>
        </authorList>
    </citation>
    <scope>NUCLEOTIDE SEQUENCE [LARGE SCALE GENOMIC DNA]</scope>
    <source>
        <strain evidence="2 3">DSM 24004</strain>
    </source>
</reference>
<comment type="caution">
    <text evidence="2">The sequence shown here is derived from an EMBL/GenBank/DDBJ whole genome shotgun (WGS) entry which is preliminary data.</text>
</comment>
<dbReference type="InterPro" id="IPR029767">
    <property type="entry name" value="WecB-like"/>
</dbReference>
<dbReference type="RefSeq" id="WP_209511453.1">
    <property type="nucleotide sequence ID" value="NZ_JAGGKS010000004.1"/>
</dbReference>
<accession>A0ABS4GDY2</accession>
<keyword evidence="3" id="KW-1185">Reference proteome</keyword>
<dbReference type="SUPFAM" id="SSF53756">
    <property type="entry name" value="UDP-Glycosyltransferase/glycogen phosphorylase"/>
    <property type="match status" value="1"/>
</dbReference>
<dbReference type="CDD" id="cd03786">
    <property type="entry name" value="GTB_UDP-GlcNAc_2-Epimerase"/>
    <property type="match status" value="1"/>
</dbReference>
<dbReference type="GO" id="GO:0102388">
    <property type="term" value="F:UDP-N,N'-diacetylbacillosamine 2-epimerase activity"/>
    <property type="evidence" value="ECO:0007669"/>
    <property type="project" value="UniProtKB-EC"/>
</dbReference>
<organism evidence="2 3">
    <name type="scientific">Sedimentibacter acidaminivorans</name>
    <dbReference type="NCBI Taxonomy" id="913099"/>
    <lineage>
        <taxon>Bacteria</taxon>
        <taxon>Bacillati</taxon>
        <taxon>Bacillota</taxon>
        <taxon>Tissierellia</taxon>
        <taxon>Sedimentibacter</taxon>
    </lineage>
</organism>
<evidence type="ECO:0000313" key="2">
    <source>
        <dbReference type="EMBL" id="MBP1925707.1"/>
    </source>
</evidence>
<sequence length="393" mass="44551">MKKLCVVTGNRAEYGILKPLIDIINNDYELELQLIVTGMHLSPEFGLTYKEIENDGFKIDEKVEMLLSSDTAQGITKSMGICMIGFADSFERLSPDLVILLGDRYEVLSVASAAMVAQIPIVHLYGGETGAGTIDNMIRHAITKMSYLHFTSTEYYRKRVIQLGENPNRVFNVGSLGIENIKTLKLLSKEELEKELNFHINDRTILCTFHPLSLEPSIAYDQFNEILLGFDRIEGLRIIFTKCNSDTGGRIINDMIDQYVLSHPMNSIVFFSLGTLKYLSTVKYVKAVVGNSSSGIIEVPSLSTYTINIGKRQDGRIQCESIINCKTNRDDVYRKLNLVIRKSKLQKINNPYDNKNTSKSIIDTIKKEIIAKQLQEKTFYDLQINEYLDNKEN</sequence>
<dbReference type="EMBL" id="JAGGKS010000004">
    <property type="protein sequence ID" value="MBP1925707.1"/>
    <property type="molecule type" value="Genomic_DNA"/>
</dbReference>
<dbReference type="EC" id="3.2.1.184" evidence="2"/>
<evidence type="ECO:0000259" key="1">
    <source>
        <dbReference type="Pfam" id="PF02350"/>
    </source>
</evidence>
<dbReference type="InterPro" id="IPR003331">
    <property type="entry name" value="UDP_GlcNAc_Epimerase_2_dom"/>
</dbReference>
<evidence type="ECO:0000313" key="3">
    <source>
        <dbReference type="Proteomes" id="UP001519342"/>
    </source>
</evidence>
<dbReference type="Gene3D" id="3.40.50.2000">
    <property type="entry name" value="Glycogen Phosphorylase B"/>
    <property type="match status" value="2"/>
</dbReference>
<dbReference type="InterPro" id="IPR020004">
    <property type="entry name" value="UDP-GlcNAc_Epase"/>
</dbReference>
<feature type="domain" description="UDP-N-acetylglucosamine 2-epimerase" evidence="1">
    <location>
        <begin position="24"/>
        <end position="366"/>
    </location>
</feature>
<keyword evidence="2" id="KW-0378">Hydrolase</keyword>
<gene>
    <name evidence="2" type="ORF">J2Z76_001568</name>
</gene>
<proteinExistence type="predicted"/>
<dbReference type="PANTHER" id="PTHR43174">
    <property type="entry name" value="UDP-N-ACETYLGLUCOSAMINE 2-EPIMERASE"/>
    <property type="match status" value="1"/>
</dbReference>
<dbReference type="NCBIfam" id="TIGR03568">
    <property type="entry name" value="NeuC_NnaA"/>
    <property type="match status" value="1"/>
</dbReference>